<dbReference type="EMBL" id="JAUJYN010000014">
    <property type="protein sequence ID" value="KAK1258652.1"/>
    <property type="molecule type" value="Genomic_DNA"/>
</dbReference>
<sequence>MSFASPKTNSALNVSPNFDPLLLTKKFPAVCECSQQEIRCYASVLPKIKP</sequence>
<evidence type="ECO:0000313" key="1">
    <source>
        <dbReference type="EMBL" id="KAK1258652.1"/>
    </source>
</evidence>
<gene>
    <name evidence="1" type="ORF">QJS04_geneDACA017816</name>
</gene>
<comment type="caution">
    <text evidence="1">The sequence shown here is derived from an EMBL/GenBank/DDBJ whole genome shotgun (WGS) entry which is preliminary data.</text>
</comment>
<dbReference type="Proteomes" id="UP001179952">
    <property type="component" value="Unassembled WGS sequence"/>
</dbReference>
<reference evidence="1" key="2">
    <citation type="submission" date="2023-06" db="EMBL/GenBank/DDBJ databases">
        <authorList>
            <person name="Ma L."/>
            <person name="Liu K.-W."/>
            <person name="Li Z."/>
            <person name="Hsiao Y.-Y."/>
            <person name="Qi Y."/>
            <person name="Fu T."/>
            <person name="Tang G."/>
            <person name="Zhang D."/>
            <person name="Sun W.-H."/>
            <person name="Liu D.-K."/>
            <person name="Li Y."/>
            <person name="Chen G.-Z."/>
            <person name="Liu X.-D."/>
            <person name="Liao X.-Y."/>
            <person name="Jiang Y.-T."/>
            <person name="Yu X."/>
            <person name="Hao Y."/>
            <person name="Huang J."/>
            <person name="Zhao X.-W."/>
            <person name="Ke S."/>
            <person name="Chen Y.-Y."/>
            <person name="Wu W.-L."/>
            <person name="Hsu J.-L."/>
            <person name="Lin Y.-F."/>
            <person name="Huang M.-D."/>
            <person name="Li C.-Y."/>
            <person name="Huang L."/>
            <person name="Wang Z.-W."/>
            <person name="Zhao X."/>
            <person name="Zhong W.-Y."/>
            <person name="Peng D.-H."/>
            <person name="Ahmad S."/>
            <person name="Lan S."/>
            <person name="Zhang J.-S."/>
            <person name="Tsai W.-C."/>
            <person name="Van De Peer Y."/>
            <person name="Liu Z.-J."/>
        </authorList>
    </citation>
    <scope>NUCLEOTIDE SEQUENCE</scope>
    <source>
        <strain evidence="1">SCP</strain>
        <tissue evidence="1">Leaves</tissue>
    </source>
</reference>
<accession>A0AAV9A3B2</accession>
<name>A0AAV9A3B2_ACOGR</name>
<dbReference type="AlphaFoldDB" id="A0AAV9A3B2"/>
<organism evidence="1 2">
    <name type="scientific">Acorus gramineus</name>
    <name type="common">Dwarf sweet flag</name>
    <dbReference type="NCBI Taxonomy" id="55184"/>
    <lineage>
        <taxon>Eukaryota</taxon>
        <taxon>Viridiplantae</taxon>
        <taxon>Streptophyta</taxon>
        <taxon>Embryophyta</taxon>
        <taxon>Tracheophyta</taxon>
        <taxon>Spermatophyta</taxon>
        <taxon>Magnoliopsida</taxon>
        <taxon>Liliopsida</taxon>
        <taxon>Acoraceae</taxon>
        <taxon>Acorus</taxon>
    </lineage>
</organism>
<reference evidence="1" key="1">
    <citation type="journal article" date="2023" name="Nat. Commun.">
        <title>Diploid and tetraploid genomes of Acorus and the evolution of monocots.</title>
        <authorList>
            <person name="Ma L."/>
            <person name="Liu K.W."/>
            <person name="Li Z."/>
            <person name="Hsiao Y.Y."/>
            <person name="Qi Y."/>
            <person name="Fu T."/>
            <person name="Tang G.D."/>
            <person name="Zhang D."/>
            <person name="Sun W.H."/>
            <person name="Liu D.K."/>
            <person name="Li Y."/>
            <person name="Chen G.Z."/>
            <person name="Liu X.D."/>
            <person name="Liao X.Y."/>
            <person name="Jiang Y.T."/>
            <person name="Yu X."/>
            <person name="Hao Y."/>
            <person name="Huang J."/>
            <person name="Zhao X.W."/>
            <person name="Ke S."/>
            <person name="Chen Y.Y."/>
            <person name="Wu W.L."/>
            <person name="Hsu J.L."/>
            <person name="Lin Y.F."/>
            <person name="Huang M.D."/>
            <person name="Li C.Y."/>
            <person name="Huang L."/>
            <person name="Wang Z.W."/>
            <person name="Zhao X."/>
            <person name="Zhong W.Y."/>
            <person name="Peng D.H."/>
            <person name="Ahmad S."/>
            <person name="Lan S."/>
            <person name="Zhang J.S."/>
            <person name="Tsai W.C."/>
            <person name="Van de Peer Y."/>
            <person name="Liu Z.J."/>
        </authorList>
    </citation>
    <scope>NUCLEOTIDE SEQUENCE</scope>
    <source>
        <strain evidence="1">SCP</strain>
    </source>
</reference>
<protein>
    <submittedName>
        <fullName evidence="1">Uncharacterized protein</fullName>
    </submittedName>
</protein>
<proteinExistence type="predicted"/>
<evidence type="ECO:0000313" key="2">
    <source>
        <dbReference type="Proteomes" id="UP001179952"/>
    </source>
</evidence>
<keyword evidence="2" id="KW-1185">Reference proteome</keyword>